<dbReference type="EMBL" id="JBHUOM010000023">
    <property type="protein sequence ID" value="MFD2937095.1"/>
    <property type="molecule type" value="Genomic_DNA"/>
</dbReference>
<dbReference type="InterPro" id="IPR048868">
    <property type="entry name" value="OGG-like_put"/>
</dbReference>
<dbReference type="RefSeq" id="WP_381506548.1">
    <property type="nucleotide sequence ID" value="NZ_JBHUOM010000023.1"/>
</dbReference>
<evidence type="ECO:0000313" key="2">
    <source>
        <dbReference type="Proteomes" id="UP001597512"/>
    </source>
</evidence>
<gene>
    <name evidence="1" type="ORF">ACFS25_25160</name>
</gene>
<sequence>MNIATFHTLIAHLPVQQQCFKTKRSNWRKAEFKLDWLERMNDKLFDKKESINICRQDIFNTKDIRERIIKTIYWGYPRGMRGNHFVNILNNIETIEKEIKKFSNRKYQNSYEFQEVVQAFKTVPGLGLSTYSKLLYFFKIRLNGNQCLILDQRVIDVLASKFYDNFKALSRISYSNAESKYFEYVEMLGDLSKQLKIEGENIEQFLFIFGNSLKKEAFLLDAK</sequence>
<comment type="caution">
    <text evidence="1">The sequence shown here is derived from an EMBL/GenBank/DDBJ whole genome shotgun (WGS) entry which is preliminary data.</text>
</comment>
<dbReference type="Pfam" id="PF21790">
    <property type="entry name" value="OGG"/>
    <property type="match status" value="1"/>
</dbReference>
<protein>
    <recommendedName>
        <fullName evidence="3">5-hmdU DNA kinase helical domain-containing protein</fullName>
    </recommendedName>
</protein>
<evidence type="ECO:0008006" key="3">
    <source>
        <dbReference type="Google" id="ProtNLM"/>
    </source>
</evidence>
<reference evidence="2" key="1">
    <citation type="journal article" date="2019" name="Int. J. Syst. Evol. Microbiol.">
        <title>The Global Catalogue of Microorganisms (GCM) 10K type strain sequencing project: providing services to taxonomists for standard genome sequencing and annotation.</title>
        <authorList>
            <consortium name="The Broad Institute Genomics Platform"/>
            <consortium name="The Broad Institute Genome Sequencing Center for Infectious Disease"/>
            <person name="Wu L."/>
            <person name="Ma J."/>
        </authorList>
    </citation>
    <scope>NUCLEOTIDE SEQUENCE [LARGE SCALE GENOMIC DNA]</scope>
    <source>
        <strain evidence="2">KCTC 52490</strain>
    </source>
</reference>
<evidence type="ECO:0000313" key="1">
    <source>
        <dbReference type="EMBL" id="MFD2937095.1"/>
    </source>
</evidence>
<dbReference type="Proteomes" id="UP001597512">
    <property type="component" value="Unassembled WGS sequence"/>
</dbReference>
<organism evidence="1 2">
    <name type="scientific">Spirosoma flavum</name>
    <dbReference type="NCBI Taxonomy" id="2048557"/>
    <lineage>
        <taxon>Bacteria</taxon>
        <taxon>Pseudomonadati</taxon>
        <taxon>Bacteroidota</taxon>
        <taxon>Cytophagia</taxon>
        <taxon>Cytophagales</taxon>
        <taxon>Cytophagaceae</taxon>
        <taxon>Spirosoma</taxon>
    </lineage>
</organism>
<accession>A0ABW6ANX7</accession>
<name>A0ABW6ANX7_9BACT</name>
<proteinExistence type="predicted"/>
<keyword evidence="2" id="KW-1185">Reference proteome</keyword>